<dbReference type="PANTHER" id="PTHR22923:SF62">
    <property type="entry name" value="CVP18"/>
    <property type="match status" value="1"/>
</dbReference>
<dbReference type="HOGENOM" id="CLU_172765_0_0_1"/>
<organism evidence="4 5">
    <name type="scientific">Daphnia pulex</name>
    <name type="common">Water flea</name>
    <dbReference type="NCBI Taxonomy" id="6669"/>
    <lineage>
        <taxon>Eukaryota</taxon>
        <taxon>Metazoa</taxon>
        <taxon>Ecdysozoa</taxon>
        <taxon>Arthropoda</taxon>
        <taxon>Crustacea</taxon>
        <taxon>Branchiopoda</taxon>
        <taxon>Diplostraca</taxon>
        <taxon>Cladocera</taxon>
        <taxon>Anomopoda</taxon>
        <taxon>Daphniidae</taxon>
        <taxon>Daphnia</taxon>
    </lineage>
</organism>
<gene>
    <name evidence="4" type="ORF">DAPPUDRAFT_325978</name>
</gene>
<keyword evidence="2" id="KW-0964">Secreted</keyword>
<name>E9H6C4_DAPPU</name>
<dbReference type="AlphaFoldDB" id="E9H6C4"/>
<dbReference type="InParanoid" id="E9H6C4"/>
<evidence type="ECO:0000313" key="4">
    <source>
        <dbReference type="EMBL" id="EFX72722.1"/>
    </source>
</evidence>
<dbReference type="PhylomeDB" id="E9H6C4"/>
<dbReference type="KEGG" id="dpx:DAPPUDRAFT_325978"/>
<accession>E9H6C4</accession>
<dbReference type="SUPFAM" id="SSF49842">
    <property type="entry name" value="TNF-like"/>
    <property type="match status" value="1"/>
</dbReference>
<dbReference type="PANTHER" id="PTHR22923">
    <property type="entry name" value="CEREBELLIN-RELATED"/>
    <property type="match status" value="1"/>
</dbReference>
<dbReference type="InterPro" id="IPR008983">
    <property type="entry name" value="Tumour_necrosis_fac-like_dom"/>
</dbReference>
<evidence type="ECO:0000256" key="3">
    <source>
        <dbReference type="ARBA" id="ARBA00022729"/>
    </source>
</evidence>
<proteinExistence type="predicted"/>
<keyword evidence="5" id="KW-1185">Reference proteome</keyword>
<sequence>MPTSLENLKRTATPLAESIPFESLDYDFAKPPSFQKWTGYDDVKSAPVYCYVQWNSNRFYLQYDKCFYSVSYFPLNIGNAMNLTKGKFMAPVQGTYFFSLTEHAQLPTSSSLQG</sequence>
<keyword evidence="3" id="KW-0732">Signal</keyword>
<dbReference type="EMBL" id="GL732597">
    <property type="protein sequence ID" value="EFX72722.1"/>
    <property type="molecule type" value="Genomic_DNA"/>
</dbReference>
<evidence type="ECO:0000256" key="1">
    <source>
        <dbReference type="ARBA" id="ARBA00004613"/>
    </source>
</evidence>
<dbReference type="InterPro" id="IPR050822">
    <property type="entry name" value="Cerebellin_Synaptic_Org"/>
</dbReference>
<evidence type="ECO:0000256" key="2">
    <source>
        <dbReference type="ARBA" id="ARBA00022525"/>
    </source>
</evidence>
<evidence type="ECO:0000313" key="5">
    <source>
        <dbReference type="Proteomes" id="UP000000305"/>
    </source>
</evidence>
<dbReference type="Proteomes" id="UP000000305">
    <property type="component" value="Unassembled WGS sequence"/>
</dbReference>
<protein>
    <submittedName>
        <fullName evidence="4">Uncharacterized protein</fullName>
    </submittedName>
</protein>
<comment type="subcellular location">
    <subcellularLocation>
        <location evidence="1">Secreted</location>
    </subcellularLocation>
</comment>
<dbReference type="GO" id="GO:0005615">
    <property type="term" value="C:extracellular space"/>
    <property type="evidence" value="ECO:0000318"/>
    <property type="project" value="GO_Central"/>
</dbReference>
<reference evidence="4 5" key="1">
    <citation type="journal article" date="2011" name="Science">
        <title>The ecoresponsive genome of Daphnia pulex.</title>
        <authorList>
            <person name="Colbourne J.K."/>
            <person name="Pfrender M.E."/>
            <person name="Gilbert D."/>
            <person name="Thomas W.K."/>
            <person name="Tucker A."/>
            <person name="Oakley T.H."/>
            <person name="Tokishita S."/>
            <person name="Aerts A."/>
            <person name="Arnold G.J."/>
            <person name="Basu M.K."/>
            <person name="Bauer D.J."/>
            <person name="Caceres C.E."/>
            <person name="Carmel L."/>
            <person name="Casola C."/>
            <person name="Choi J.H."/>
            <person name="Detter J.C."/>
            <person name="Dong Q."/>
            <person name="Dusheyko S."/>
            <person name="Eads B.D."/>
            <person name="Frohlich T."/>
            <person name="Geiler-Samerotte K.A."/>
            <person name="Gerlach D."/>
            <person name="Hatcher P."/>
            <person name="Jogdeo S."/>
            <person name="Krijgsveld J."/>
            <person name="Kriventseva E.V."/>
            <person name="Kultz D."/>
            <person name="Laforsch C."/>
            <person name="Lindquist E."/>
            <person name="Lopez J."/>
            <person name="Manak J.R."/>
            <person name="Muller J."/>
            <person name="Pangilinan J."/>
            <person name="Patwardhan R.P."/>
            <person name="Pitluck S."/>
            <person name="Pritham E.J."/>
            <person name="Rechtsteiner A."/>
            <person name="Rho M."/>
            <person name="Rogozin I.B."/>
            <person name="Sakarya O."/>
            <person name="Salamov A."/>
            <person name="Schaack S."/>
            <person name="Shapiro H."/>
            <person name="Shiga Y."/>
            <person name="Skalitzky C."/>
            <person name="Smith Z."/>
            <person name="Souvorov A."/>
            <person name="Sung W."/>
            <person name="Tang Z."/>
            <person name="Tsuchiya D."/>
            <person name="Tu H."/>
            <person name="Vos H."/>
            <person name="Wang M."/>
            <person name="Wolf Y.I."/>
            <person name="Yamagata H."/>
            <person name="Yamada T."/>
            <person name="Ye Y."/>
            <person name="Shaw J.R."/>
            <person name="Andrews J."/>
            <person name="Crease T.J."/>
            <person name="Tang H."/>
            <person name="Lucas S.M."/>
            <person name="Robertson H.M."/>
            <person name="Bork P."/>
            <person name="Koonin E.V."/>
            <person name="Zdobnov E.M."/>
            <person name="Grigoriev I.V."/>
            <person name="Lynch M."/>
            <person name="Boore J.L."/>
        </authorList>
    </citation>
    <scope>NUCLEOTIDE SEQUENCE [LARGE SCALE GENOMIC DNA]</scope>
</reference>
<dbReference type="Gene3D" id="2.60.120.40">
    <property type="match status" value="1"/>
</dbReference>